<dbReference type="Gene3D" id="3.20.20.70">
    <property type="entry name" value="Aldolase class I"/>
    <property type="match status" value="1"/>
</dbReference>
<evidence type="ECO:0000256" key="3">
    <source>
        <dbReference type="ARBA" id="ARBA00022643"/>
    </source>
</evidence>
<evidence type="ECO:0000256" key="5">
    <source>
        <dbReference type="ARBA" id="ARBA00023002"/>
    </source>
</evidence>
<reference evidence="9 10" key="1">
    <citation type="journal article" date="2011" name="J. Bacteriol.">
        <title>Genome sequence of Halorhabdus tiamatea, the first archaeon isolated from a deep-sea anoxic brine lake.</title>
        <authorList>
            <person name="Antunes A."/>
            <person name="Alam I."/>
            <person name="Bajic V.B."/>
            <person name="Stingl U."/>
        </authorList>
    </citation>
    <scope>NUCLEOTIDE SEQUENCE [LARGE SCALE GENOMIC DNA]</scope>
    <source>
        <strain evidence="9 10">SARL4B</strain>
    </source>
</reference>
<comment type="cofactor">
    <cofactor evidence="1">
        <name>FMN</name>
        <dbReference type="ChEBI" id="CHEBI:58210"/>
    </cofactor>
</comment>
<dbReference type="PANTHER" id="PTHR43303:SF4">
    <property type="entry name" value="NADPH DEHYDROGENASE C23G7.10C-RELATED"/>
    <property type="match status" value="1"/>
</dbReference>
<name>S6D1H9_9EURY</name>
<dbReference type="Proteomes" id="UP000003861">
    <property type="component" value="Unassembled WGS sequence"/>
</dbReference>
<keyword evidence="11" id="KW-1185">Reference proteome</keyword>
<dbReference type="CDD" id="cd02932">
    <property type="entry name" value="OYE_YqiM_FMN"/>
    <property type="match status" value="1"/>
</dbReference>
<dbReference type="InterPro" id="IPR013785">
    <property type="entry name" value="Aldolase_TIM"/>
</dbReference>
<dbReference type="AlphaFoldDB" id="S6D1H9"/>
<proteinExistence type="predicted"/>
<feature type="region of interest" description="Disordered" evidence="6">
    <location>
        <begin position="143"/>
        <end position="164"/>
    </location>
</feature>
<dbReference type="Proteomes" id="UP000015381">
    <property type="component" value="Chromosome I"/>
</dbReference>
<dbReference type="Pfam" id="PF00724">
    <property type="entry name" value="Oxidored_FMN"/>
    <property type="match status" value="1"/>
</dbReference>
<evidence type="ECO:0000256" key="6">
    <source>
        <dbReference type="SAM" id="MobiDB-lite"/>
    </source>
</evidence>
<dbReference type="KEGG" id="hti:HTIA_0235"/>
<gene>
    <name evidence="9" type="primary">yqjM</name>
    <name evidence="9" type="ORF">HLRTI_000984</name>
    <name evidence="8" type="ORF">HTIA_0235</name>
</gene>
<reference evidence="8 11" key="3">
    <citation type="journal article" date="2014" name="Environ. Microbiol.">
        <title>Halorhabdus tiamatea: proteogenomics and glycosidase activity measurements identify the first cultivated euryarchaeon from a deep-sea anoxic brine lake as potential polysaccharide degrader.</title>
        <authorList>
            <person name="Werner J."/>
            <person name="Ferrer M."/>
            <person name="Michel G."/>
            <person name="Mann A.J."/>
            <person name="Huang S."/>
            <person name="Juarez S."/>
            <person name="Ciordia S."/>
            <person name="Albar J.P."/>
            <person name="Alcaide M."/>
            <person name="La Cono V."/>
            <person name="Yakimov M.M."/>
            <person name="Antunes A."/>
            <person name="Taborda M."/>
            <person name="Da Costa M.S."/>
            <person name="Amann R.I."/>
            <person name="Gloeckner F.O."/>
            <person name="Golyshina O.V."/>
            <person name="Golyshin P.N."/>
            <person name="Teeling H."/>
        </authorList>
    </citation>
    <scope>NUCLEOTIDE SEQUENCE [LARGE SCALE GENOMIC DNA]</scope>
    <source>
        <strain evidence="11">SARL4B</strain>
        <strain evidence="8">Type strain: SARL4B</strain>
    </source>
</reference>
<keyword evidence="4" id="KW-0521">NADP</keyword>
<evidence type="ECO:0000256" key="4">
    <source>
        <dbReference type="ARBA" id="ARBA00022857"/>
    </source>
</evidence>
<dbReference type="GO" id="GO:0050661">
    <property type="term" value="F:NADP binding"/>
    <property type="evidence" value="ECO:0007669"/>
    <property type="project" value="InterPro"/>
</dbReference>
<protein>
    <submittedName>
        <fullName evidence="9">NADH-dependent flavin oxidoreductase protein</fullName>
        <ecNumber evidence="9">1.6.99.3</ecNumber>
    </submittedName>
    <submittedName>
        <fullName evidence="8">NADH:flavin oxidoreductases, Old yellow enzyme family</fullName>
    </submittedName>
</protein>
<dbReference type="HOGENOM" id="CLU_012153_2_0_2"/>
<accession>S6D1H9</accession>
<dbReference type="PATRIC" id="fig|1033806.12.peg.231"/>
<evidence type="ECO:0000256" key="2">
    <source>
        <dbReference type="ARBA" id="ARBA00022630"/>
    </source>
</evidence>
<keyword evidence="3" id="KW-0288">FMN</keyword>
<sequence>MPIVASSTRRRKRPLAPVQFESRRTKVPLPYQLKMTPDLFSSLEMRDTTVPNRVMVSPMCQYSCEDRDGVPTDWHRVHLGSRAVGGAGIVMSEATAVEPRGRISPEDTGIWSDEHVEAWQPITEFIAEKGSIPAIQLAHAGRKASKSRPWEGSDPVQPESGGWETVGPSGNAWPYDAEAPPHRGMDHDDIEDVIESFRTGAERALNAGFEIAEVHAAHGYLIHEFLSPVTNDRTDEYGGSFMDRTRFLREVVTTVRDVWPDEKPVFVRISATDWIDDGESWTLEQSVRLAGDLAELGVDLIDVSSGGIAPGSYPDEAGPNYQVPHAERIGEGTPEDLRVGAVGKITTAQQADAIVANGRADLAIVGREHLRDPYFTLHAARELDALDRVDVPPQYDRAF</sequence>
<evidence type="ECO:0000313" key="9">
    <source>
        <dbReference type="EMBL" id="ERJ06911.1"/>
    </source>
</evidence>
<evidence type="ECO:0000313" key="8">
    <source>
        <dbReference type="EMBL" id="CCQ32385.1"/>
    </source>
</evidence>
<feature type="domain" description="NADH:flavin oxidoreductase/NADH oxidase N-terminal" evidence="7">
    <location>
        <begin position="38"/>
        <end position="383"/>
    </location>
</feature>
<keyword evidence="2" id="KW-0285">Flavoprotein</keyword>
<evidence type="ECO:0000313" key="10">
    <source>
        <dbReference type="Proteomes" id="UP000003861"/>
    </source>
</evidence>
<reference evidence="9 10" key="2">
    <citation type="journal article" date="2013" name="PLoS ONE">
        <title>INDIGO - INtegrated Data Warehouse of MIcrobial GenOmes with Examples from the Red Sea Extremophiles.</title>
        <authorList>
            <person name="Alam I."/>
            <person name="Antunes A."/>
            <person name="Kamau A.A."/>
            <person name="Ba Alawi W."/>
            <person name="Kalkatawi M."/>
            <person name="Stingl U."/>
            <person name="Bajic V.B."/>
        </authorList>
    </citation>
    <scope>NUCLEOTIDE SEQUENCE [LARGE SCALE GENOMIC DNA]</scope>
    <source>
        <strain evidence="9 10">SARL4B</strain>
    </source>
</reference>
<dbReference type="STRING" id="1033806.HTIA_0235"/>
<dbReference type="eggNOG" id="arCOG00615">
    <property type="taxonomic scope" value="Archaea"/>
</dbReference>
<dbReference type="SUPFAM" id="SSF51395">
    <property type="entry name" value="FMN-linked oxidoreductases"/>
    <property type="match status" value="1"/>
</dbReference>
<dbReference type="GO" id="GO:0003959">
    <property type="term" value="F:NADPH dehydrogenase activity"/>
    <property type="evidence" value="ECO:0007669"/>
    <property type="project" value="InterPro"/>
</dbReference>
<dbReference type="PANTHER" id="PTHR43303">
    <property type="entry name" value="NADPH DEHYDROGENASE C23G7.10C-RELATED"/>
    <property type="match status" value="1"/>
</dbReference>
<evidence type="ECO:0000256" key="1">
    <source>
        <dbReference type="ARBA" id="ARBA00001917"/>
    </source>
</evidence>
<dbReference type="EMBL" id="AFNT02000008">
    <property type="protein sequence ID" value="ERJ06911.1"/>
    <property type="molecule type" value="Genomic_DNA"/>
</dbReference>
<organism evidence="8 11">
    <name type="scientific">Halorhabdus tiamatea SARL4B</name>
    <dbReference type="NCBI Taxonomy" id="1033806"/>
    <lineage>
        <taxon>Archaea</taxon>
        <taxon>Methanobacteriati</taxon>
        <taxon>Methanobacteriota</taxon>
        <taxon>Stenosarchaea group</taxon>
        <taxon>Halobacteria</taxon>
        <taxon>Halobacteriales</taxon>
        <taxon>Haloarculaceae</taxon>
        <taxon>Halorhabdus</taxon>
    </lineage>
</organism>
<dbReference type="InterPro" id="IPR001155">
    <property type="entry name" value="OxRdtase_FMN_N"/>
</dbReference>
<dbReference type="EC" id="1.6.99.3" evidence="9"/>
<keyword evidence="5 9" id="KW-0560">Oxidoreductase</keyword>
<evidence type="ECO:0000313" key="11">
    <source>
        <dbReference type="Proteomes" id="UP000015381"/>
    </source>
</evidence>
<evidence type="ECO:0000259" key="7">
    <source>
        <dbReference type="Pfam" id="PF00724"/>
    </source>
</evidence>
<dbReference type="EMBL" id="HF571520">
    <property type="protein sequence ID" value="CCQ32385.1"/>
    <property type="molecule type" value="Genomic_DNA"/>
</dbReference>
<dbReference type="InterPro" id="IPR044152">
    <property type="entry name" value="YqjM-like"/>
</dbReference>
<dbReference type="GO" id="GO:0010181">
    <property type="term" value="F:FMN binding"/>
    <property type="evidence" value="ECO:0007669"/>
    <property type="project" value="InterPro"/>
</dbReference>